<dbReference type="Proteomes" id="UP000324233">
    <property type="component" value="Chromosome"/>
</dbReference>
<dbReference type="PANTHER" id="PTHR22939:SF129">
    <property type="entry name" value="SERINE PROTEASE HTRA2, MITOCHONDRIAL"/>
    <property type="match status" value="1"/>
</dbReference>
<evidence type="ECO:0000256" key="1">
    <source>
        <dbReference type="ARBA" id="ARBA00010541"/>
    </source>
</evidence>
<dbReference type="Gene3D" id="2.40.10.120">
    <property type="match status" value="1"/>
</dbReference>
<feature type="region of interest" description="Disordered" evidence="4">
    <location>
        <begin position="397"/>
        <end position="423"/>
    </location>
</feature>
<evidence type="ECO:0000313" key="6">
    <source>
        <dbReference type="EMBL" id="QEH34321.1"/>
    </source>
</evidence>
<evidence type="ECO:0000313" key="7">
    <source>
        <dbReference type="Proteomes" id="UP000324233"/>
    </source>
</evidence>
<dbReference type="GO" id="GO:0004252">
    <property type="term" value="F:serine-type endopeptidase activity"/>
    <property type="evidence" value="ECO:0007669"/>
    <property type="project" value="InterPro"/>
</dbReference>
<dbReference type="SMART" id="SM00228">
    <property type="entry name" value="PDZ"/>
    <property type="match status" value="2"/>
</dbReference>
<dbReference type="Pfam" id="PF13365">
    <property type="entry name" value="Trypsin_2"/>
    <property type="match status" value="1"/>
</dbReference>
<reference evidence="6 7" key="1">
    <citation type="submission" date="2019-08" db="EMBL/GenBank/DDBJ databases">
        <title>Deep-cultivation of Planctomycetes and their phenomic and genomic characterization uncovers novel biology.</title>
        <authorList>
            <person name="Wiegand S."/>
            <person name="Jogler M."/>
            <person name="Boedeker C."/>
            <person name="Pinto D."/>
            <person name="Vollmers J."/>
            <person name="Rivas-Marin E."/>
            <person name="Kohn T."/>
            <person name="Peeters S.H."/>
            <person name="Heuer A."/>
            <person name="Rast P."/>
            <person name="Oberbeckmann S."/>
            <person name="Bunk B."/>
            <person name="Jeske O."/>
            <person name="Meyerdierks A."/>
            <person name="Storesund J.E."/>
            <person name="Kallscheuer N."/>
            <person name="Luecker S."/>
            <person name="Lage O.M."/>
            <person name="Pohl T."/>
            <person name="Merkel B.J."/>
            <person name="Hornburger P."/>
            <person name="Mueller R.-W."/>
            <person name="Bruemmer F."/>
            <person name="Labrenz M."/>
            <person name="Spormann A.M."/>
            <person name="Op den Camp H."/>
            <person name="Overmann J."/>
            <person name="Amann R."/>
            <person name="Jetten M.S.M."/>
            <person name="Mascher T."/>
            <person name="Medema M.H."/>
            <person name="Devos D.P."/>
            <person name="Kaster A.-K."/>
            <person name="Ovreas L."/>
            <person name="Rohde M."/>
            <person name="Galperin M.Y."/>
            <person name="Jogler C."/>
        </authorList>
    </citation>
    <scope>NUCLEOTIDE SEQUENCE [LARGE SCALE GENOMIC DNA]</scope>
    <source>
        <strain evidence="6 7">OJF2</strain>
    </source>
</reference>
<gene>
    <name evidence="6" type="primary">mucD_2</name>
    <name evidence="6" type="ORF">OJF2_28570</name>
</gene>
<dbReference type="InterPro" id="IPR001478">
    <property type="entry name" value="PDZ"/>
</dbReference>
<proteinExistence type="inferred from homology"/>
<dbReference type="RefSeq" id="WP_148594258.1">
    <property type="nucleotide sequence ID" value="NZ_CP042997.1"/>
</dbReference>
<keyword evidence="3 6" id="KW-0378">Hydrolase</keyword>
<evidence type="ECO:0000256" key="2">
    <source>
        <dbReference type="ARBA" id="ARBA00022670"/>
    </source>
</evidence>
<sequence>MSRSSSIALAGLSLAAGLVLGLSLGRGGRPVLAQVAGEPVGPKLGRPVAAERPAAGEAAGRRNDEAVYAELAREYDKFDHVNRIFALVSRAISPSVVHIVATKTTRHEEGQRTRRIEETGSGVIVRSDHGSGLYVLTNNHVVEGGKAAKIKIFLHDGRTIAPERVWSDPEADIAVLKLDRDDLPAARMGNSDTATVGTWVLAMGSPFGLMHSVSQGIISARSRHMDELEDVKNQDFLQTDAAINPGNSGGPLVNMKGEVVGINNSIASNGGGNEGVGFSIPINLARWIMNELIDHGRVTRGALGVELQPNFNQEDATNLGLDRPVGAWVDRVNPDSPAARAGLRDGDVVLKFGGVPIHDLNHLINTVSMTPVGRPADVVVWRDRREVSMQIMVGDRDRTITGPPTMPTERRPEPPDLVHGGRGPEIPTTATALGLDLTTLNRQMALRYRLPETLQGAVVVGIQPDSPLSMVCQLNDVVSKVNDHAVRSAEEAVSTIRERADHEILILTVDRRGREGMERYTIKVP</sequence>
<protein>
    <submittedName>
        <fullName evidence="6">Putative periplasmic serine endoprotease DegP-like</fullName>
        <ecNumber evidence="6">3.4.21.107</ecNumber>
    </submittedName>
</protein>
<evidence type="ECO:0000259" key="5">
    <source>
        <dbReference type="PROSITE" id="PS50106"/>
    </source>
</evidence>
<evidence type="ECO:0000256" key="3">
    <source>
        <dbReference type="ARBA" id="ARBA00022801"/>
    </source>
</evidence>
<dbReference type="AlphaFoldDB" id="A0A5B9W2L9"/>
<name>A0A5B9W2L9_9BACT</name>
<keyword evidence="7" id="KW-1185">Reference proteome</keyword>
<dbReference type="PRINTS" id="PR00834">
    <property type="entry name" value="PROTEASES2C"/>
</dbReference>
<dbReference type="InterPro" id="IPR036034">
    <property type="entry name" value="PDZ_sf"/>
</dbReference>
<dbReference type="InterPro" id="IPR009003">
    <property type="entry name" value="Peptidase_S1_PA"/>
</dbReference>
<feature type="domain" description="PDZ" evidence="5">
    <location>
        <begin position="292"/>
        <end position="362"/>
    </location>
</feature>
<accession>A0A5B9W2L9</accession>
<dbReference type="OrthoDB" id="248175at2"/>
<dbReference type="Pfam" id="PF13180">
    <property type="entry name" value="PDZ_2"/>
    <property type="match status" value="1"/>
</dbReference>
<dbReference type="SUPFAM" id="SSF50156">
    <property type="entry name" value="PDZ domain-like"/>
    <property type="match status" value="2"/>
</dbReference>
<organism evidence="6 7">
    <name type="scientific">Aquisphaera giovannonii</name>
    <dbReference type="NCBI Taxonomy" id="406548"/>
    <lineage>
        <taxon>Bacteria</taxon>
        <taxon>Pseudomonadati</taxon>
        <taxon>Planctomycetota</taxon>
        <taxon>Planctomycetia</taxon>
        <taxon>Isosphaerales</taxon>
        <taxon>Isosphaeraceae</taxon>
        <taxon>Aquisphaera</taxon>
    </lineage>
</organism>
<dbReference type="InterPro" id="IPR001940">
    <property type="entry name" value="Peptidase_S1C"/>
</dbReference>
<dbReference type="KEGG" id="agv:OJF2_28570"/>
<evidence type="ECO:0000256" key="4">
    <source>
        <dbReference type="SAM" id="MobiDB-lite"/>
    </source>
</evidence>
<dbReference type="PANTHER" id="PTHR22939">
    <property type="entry name" value="SERINE PROTEASE FAMILY S1C HTRA-RELATED"/>
    <property type="match status" value="1"/>
</dbReference>
<dbReference type="Gene3D" id="2.30.42.10">
    <property type="match status" value="2"/>
</dbReference>
<keyword evidence="2 6" id="KW-0645">Protease</keyword>
<dbReference type="EMBL" id="CP042997">
    <property type="protein sequence ID" value="QEH34321.1"/>
    <property type="molecule type" value="Genomic_DNA"/>
</dbReference>
<comment type="similarity">
    <text evidence="1">Belongs to the peptidase S1C family.</text>
</comment>
<dbReference type="PROSITE" id="PS50106">
    <property type="entry name" value="PDZ"/>
    <property type="match status" value="1"/>
</dbReference>
<dbReference type="EC" id="3.4.21.107" evidence="6"/>
<dbReference type="SUPFAM" id="SSF50494">
    <property type="entry name" value="Trypsin-like serine proteases"/>
    <property type="match status" value="1"/>
</dbReference>
<dbReference type="GO" id="GO:0006508">
    <property type="term" value="P:proteolysis"/>
    <property type="evidence" value="ECO:0007669"/>
    <property type="project" value="UniProtKB-KW"/>
</dbReference>